<dbReference type="Pfam" id="PF02515">
    <property type="entry name" value="CoA_transf_3"/>
    <property type="match status" value="2"/>
</dbReference>
<accession>A0AAV4X1T3</accession>
<dbReference type="PANTHER" id="PTHR48207:SF3">
    <property type="entry name" value="SUCCINATE--HYDROXYMETHYLGLUTARATE COA-TRANSFERASE"/>
    <property type="match status" value="1"/>
</dbReference>
<evidence type="ECO:0000256" key="2">
    <source>
        <dbReference type="ARBA" id="ARBA00022679"/>
    </source>
</evidence>
<evidence type="ECO:0000313" key="3">
    <source>
        <dbReference type="EMBL" id="GIY87723.1"/>
    </source>
</evidence>
<dbReference type="GO" id="GO:0047369">
    <property type="term" value="F:succinate-hydroxymethylglutarate CoA-transferase activity"/>
    <property type="evidence" value="ECO:0007669"/>
    <property type="project" value="TreeGrafter"/>
</dbReference>
<protein>
    <submittedName>
        <fullName evidence="3">Succinate--hydroxymethylglutarate CoA-transferase</fullName>
    </submittedName>
</protein>
<proteinExistence type="inferred from homology"/>
<dbReference type="InterPro" id="IPR023606">
    <property type="entry name" value="CoA-Trfase_III_dom_1_sf"/>
</dbReference>
<keyword evidence="2" id="KW-0808">Transferase</keyword>
<reference evidence="3 4" key="1">
    <citation type="submission" date="2021-06" db="EMBL/GenBank/DDBJ databases">
        <title>Caerostris extrusa draft genome.</title>
        <authorList>
            <person name="Kono N."/>
            <person name="Arakawa K."/>
        </authorList>
    </citation>
    <scope>NUCLEOTIDE SEQUENCE [LARGE SCALE GENOMIC DNA]</scope>
</reference>
<name>A0AAV4X1T3_CAEEX</name>
<evidence type="ECO:0000256" key="1">
    <source>
        <dbReference type="ARBA" id="ARBA00008383"/>
    </source>
</evidence>
<evidence type="ECO:0000313" key="4">
    <source>
        <dbReference type="Proteomes" id="UP001054945"/>
    </source>
</evidence>
<comment type="caution">
    <text evidence="3">The sequence shown here is derived from an EMBL/GenBank/DDBJ whole genome shotgun (WGS) entry which is preliminary data.</text>
</comment>
<dbReference type="InterPro" id="IPR003673">
    <property type="entry name" value="CoA-Trfase_fam_III"/>
</dbReference>
<organism evidence="3 4">
    <name type="scientific">Caerostris extrusa</name>
    <name type="common">Bark spider</name>
    <name type="synonym">Caerostris bankana</name>
    <dbReference type="NCBI Taxonomy" id="172846"/>
    <lineage>
        <taxon>Eukaryota</taxon>
        <taxon>Metazoa</taxon>
        <taxon>Ecdysozoa</taxon>
        <taxon>Arthropoda</taxon>
        <taxon>Chelicerata</taxon>
        <taxon>Arachnida</taxon>
        <taxon>Araneae</taxon>
        <taxon>Araneomorphae</taxon>
        <taxon>Entelegynae</taxon>
        <taxon>Araneoidea</taxon>
        <taxon>Araneidae</taxon>
        <taxon>Caerostris</taxon>
    </lineage>
</organism>
<dbReference type="GO" id="GO:0005739">
    <property type="term" value="C:mitochondrion"/>
    <property type="evidence" value="ECO:0007669"/>
    <property type="project" value="TreeGrafter"/>
</dbReference>
<comment type="similarity">
    <text evidence="1">Belongs to the CoA-transferase III family.</text>
</comment>
<dbReference type="AlphaFoldDB" id="A0AAV4X1T3"/>
<dbReference type="Gene3D" id="3.40.50.10540">
    <property type="entry name" value="Crotonobetainyl-coa:carnitine coa-transferase, domain 1"/>
    <property type="match status" value="2"/>
</dbReference>
<sequence length="293" mass="32045">MNPFVRIFLEANLKGYCCIACYQKFVFARDEDLDWFHSSCEKQQCTEGPLTGIRILDLTRILAGPFCTMILGDLGAEIIKIENPDGGDETRNWGPPFINGESAYFLSVNRNKKSIAIDIKTSQGRDLIKKIAIKIAPHLIYCSVTGFGSTGPYSTRPGFDVIAASIGGLLNITGPENGEPCKVGVAITDLSTGLYAHGAIMAALLQRIKTGNGQKIDCNLLSTQVSLLINISLNFLNGRKEAKRLGTAIESIVPYQAFKTKDGYIALGAASNRQFKILCEILNIQHYSTDPRF</sequence>
<dbReference type="SUPFAM" id="SSF89796">
    <property type="entry name" value="CoA-transferase family III (CaiB/BaiF)"/>
    <property type="match status" value="1"/>
</dbReference>
<dbReference type="PANTHER" id="PTHR48207">
    <property type="entry name" value="SUCCINATE--HYDROXYMETHYLGLUTARATE COA-TRANSFERASE"/>
    <property type="match status" value="1"/>
</dbReference>
<keyword evidence="4" id="KW-1185">Reference proteome</keyword>
<dbReference type="EMBL" id="BPLR01016967">
    <property type="protein sequence ID" value="GIY87723.1"/>
    <property type="molecule type" value="Genomic_DNA"/>
</dbReference>
<gene>
    <name evidence="3" type="primary">Sugct</name>
    <name evidence="3" type="ORF">CEXT_166322</name>
</gene>
<dbReference type="Proteomes" id="UP001054945">
    <property type="component" value="Unassembled WGS sequence"/>
</dbReference>
<dbReference type="InterPro" id="IPR050483">
    <property type="entry name" value="CoA-transferase_III_domain"/>
</dbReference>